<feature type="repeat" description="Pumilio" evidence="7">
    <location>
        <begin position="450"/>
        <end position="485"/>
    </location>
</feature>
<feature type="domain" description="PUM-HD" evidence="9">
    <location>
        <begin position="416"/>
        <end position="767"/>
    </location>
</feature>
<name>A0A5J9T8I4_9POAL</name>
<sequence>MAPFGDGGGGEDEGGGDARRGWDPLRSGSAPPTMEGSAAAAALAAEGLYVGGGGGGAATGDASFFSGMNGLGARLEEVSRWRSAVAQEHYGNSASLSVGPPGLLFNGTSELEGRQFGPSRVHSVGPMADYSTFDTGSLWLDTETDSGEFRRPIQNRFMSNMEQMNAYGSRDLSAPYRSETDLSDALSGLRLSNSAVMDERNHEEEILDEMFKRRQEFSRKLSDANRSHLNGNLLRSPRSERLDVPPLPLYGDGILRRQTSALDGSNVSRMSCHHMKDVDHLSFTEQLAIMRSSNLRREANLFRNATMTNPMSNRYNSIKDFDFVRNRKAFLEDVLAHQCLQEESLFHSIPGLPYKDSRVYHEEPRFPYSRMQRSGSHFHPNSGNIQSHGDRQSRHLSFNRKTSGRNMGSQLYHDNPLSNYLEVPLDNADRNVVDSLELVNVVGRVKEVRQVFSFSLLIIMDQYGSRFIQQKLENASADDREKIFPEILSNAIALTTDVFGNYVIQKFFEFATESQLIQLSDQLKGHILELSLQMYGCRVVQKVLEVVDMDRKIDIVHELKNYVLKCIADQNGNHVIQKCIECVPEDRIPFVIEPILSQIFVLCTHQYGCRVIQRVLEHCHNPVTQSAIMDEIAQHTFRLTDDKFGNYVVQHVLQHGKPEERSSIIQKLSGQVVTLSKQKFASNVIEKCLTFGTPEERDGLIGEIISSGQIFQELMKDQFGNYVVQRVLQTCDDKYLEMILSSIKLHLNELKTYTYGKHIVARVEKLIVTGEKRARMASMGCQNQQSPNCIDVDAKPF</sequence>
<dbReference type="SUPFAM" id="SSF48371">
    <property type="entry name" value="ARM repeat"/>
    <property type="match status" value="1"/>
</dbReference>
<proteinExistence type="predicted"/>
<feature type="region of interest" description="Disordered" evidence="8">
    <location>
        <begin position="371"/>
        <end position="394"/>
    </location>
</feature>
<comment type="function">
    <text evidence="6">Sequence-specific RNA-binding protein that regulates translation and mRNA stability by binding the 3'-UTR of target mRNAs. Binds the APUM-binding elements (APBEs) in the 3'-UTR mRNA sequence of CLV1, PNH, WUS and FAS2.</text>
</comment>
<dbReference type="InterPro" id="IPR033133">
    <property type="entry name" value="PUM-HD"/>
</dbReference>
<dbReference type="InterPro" id="IPR016024">
    <property type="entry name" value="ARM-type_fold"/>
</dbReference>
<evidence type="ECO:0000313" key="10">
    <source>
        <dbReference type="EMBL" id="TVU07308.1"/>
    </source>
</evidence>
<feature type="repeat" description="Pumilio" evidence="7">
    <location>
        <begin position="486"/>
        <end position="521"/>
    </location>
</feature>
<gene>
    <name evidence="10" type="ORF">EJB05_47358</name>
</gene>
<evidence type="ECO:0000259" key="9">
    <source>
        <dbReference type="PROSITE" id="PS50303"/>
    </source>
</evidence>
<dbReference type="OrthoDB" id="668540at2759"/>
<keyword evidence="3" id="KW-0677">Repeat</keyword>
<evidence type="ECO:0000256" key="5">
    <source>
        <dbReference type="ARBA" id="ARBA00022884"/>
    </source>
</evidence>
<feature type="repeat" description="Pumilio" evidence="7">
    <location>
        <begin position="594"/>
        <end position="630"/>
    </location>
</feature>
<dbReference type="InterPro" id="IPR011989">
    <property type="entry name" value="ARM-like"/>
</dbReference>
<keyword evidence="11" id="KW-1185">Reference proteome</keyword>
<dbReference type="Pfam" id="PF00806">
    <property type="entry name" value="PUF"/>
    <property type="match status" value="8"/>
</dbReference>
<dbReference type="Gramene" id="TVU07308">
    <property type="protein sequence ID" value="TVU07308"/>
    <property type="gene ID" value="EJB05_47358"/>
</dbReference>
<feature type="repeat" description="Pumilio" evidence="7">
    <location>
        <begin position="703"/>
        <end position="741"/>
    </location>
</feature>
<dbReference type="Proteomes" id="UP000324897">
    <property type="component" value="Unassembled WGS sequence"/>
</dbReference>
<comment type="caution">
    <text evidence="10">The sequence shown here is derived from an EMBL/GenBank/DDBJ whole genome shotgun (WGS) entry which is preliminary data.</text>
</comment>
<dbReference type="SMART" id="SM00025">
    <property type="entry name" value="Pumilio"/>
    <property type="match status" value="8"/>
</dbReference>
<dbReference type="PROSITE" id="PS50303">
    <property type="entry name" value="PUM_HD"/>
    <property type="match status" value="1"/>
</dbReference>
<feature type="non-terminal residue" evidence="10">
    <location>
        <position position="1"/>
    </location>
</feature>
<dbReference type="PANTHER" id="PTHR12537">
    <property type="entry name" value="RNA BINDING PROTEIN PUMILIO-RELATED"/>
    <property type="match status" value="1"/>
</dbReference>
<evidence type="ECO:0000256" key="7">
    <source>
        <dbReference type="PROSITE-ProRule" id="PRU00317"/>
    </source>
</evidence>
<keyword evidence="4" id="KW-0810">Translation regulation</keyword>
<dbReference type="GO" id="GO:0003729">
    <property type="term" value="F:mRNA binding"/>
    <property type="evidence" value="ECO:0007669"/>
    <property type="project" value="TreeGrafter"/>
</dbReference>
<organism evidence="10 11">
    <name type="scientific">Eragrostis curvula</name>
    <name type="common">weeping love grass</name>
    <dbReference type="NCBI Taxonomy" id="38414"/>
    <lineage>
        <taxon>Eukaryota</taxon>
        <taxon>Viridiplantae</taxon>
        <taxon>Streptophyta</taxon>
        <taxon>Embryophyta</taxon>
        <taxon>Tracheophyta</taxon>
        <taxon>Spermatophyta</taxon>
        <taxon>Magnoliopsida</taxon>
        <taxon>Liliopsida</taxon>
        <taxon>Poales</taxon>
        <taxon>Poaceae</taxon>
        <taxon>PACMAD clade</taxon>
        <taxon>Chloridoideae</taxon>
        <taxon>Eragrostideae</taxon>
        <taxon>Eragrostidinae</taxon>
        <taxon>Eragrostis</taxon>
    </lineage>
</organism>
<dbReference type="PROSITE" id="PS50302">
    <property type="entry name" value="PUM"/>
    <property type="match status" value="8"/>
</dbReference>
<feature type="repeat" description="Pumilio" evidence="7">
    <location>
        <begin position="558"/>
        <end position="593"/>
    </location>
</feature>
<evidence type="ECO:0000256" key="8">
    <source>
        <dbReference type="SAM" id="MobiDB-lite"/>
    </source>
</evidence>
<dbReference type="AlphaFoldDB" id="A0A5J9T8I4"/>
<dbReference type="EMBL" id="RWGY01000045">
    <property type="protein sequence ID" value="TVU07308.1"/>
    <property type="molecule type" value="Genomic_DNA"/>
</dbReference>
<dbReference type="CDD" id="cd07920">
    <property type="entry name" value="Pumilio"/>
    <property type="match status" value="1"/>
</dbReference>
<dbReference type="InterPro" id="IPR033712">
    <property type="entry name" value="Pumilio_RNA-bd"/>
</dbReference>
<evidence type="ECO:0000256" key="6">
    <source>
        <dbReference type="ARBA" id="ARBA00055193"/>
    </source>
</evidence>
<evidence type="ECO:0000313" key="11">
    <source>
        <dbReference type="Proteomes" id="UP000324897"/>
    </source>
</evidence>
<dbReference type="Gene3D" id="1.25.10.10">
    <property type="entry name" value="Leucine-rich Repeat Variant"/>
    <property type="match status" value="1"/>
</dbReference>
<comment type="subcellular location">
    <subcellularLocation>
        <location evidence="1">Cytoplasm</location>
    </subcellularLocation>
</comment>
<keyword evidence="5" id="KW-0694">RNA-binding</keyword>
<dbReference type="PANTHER" id="PTHR12537:SF62">
    <property type="entry name" value="PUMILIO HOMOLOG 3"/>
    <property type="match status" value="1"/>
</dbReference>
<reference evidence="10 11" key="1">
    <citation type="journal article" date="2019" name="Sci. Rep.">
        <title>A high-quality genome of Eragrostis curvula grass provides insights into Poaceae evolution and supports new strategies to enhance forage quality.</title>
        <authorList>
            <person name="Carballo J."/>
            <person name="Santos B.A.C.M."/>
            <person name="Zappacosta D."/>
            <person name="Garbus I."/>
            <person name="Selva J.P."/>
            <person name="Gallo C.A."/>
            <person name="Diaz A."/>
            <person name="Albertini E."/>
            <person name="Caccamo M."/>
            <person name="Echenique V."/>
        </authorList>
    </citation>
    <scope>NUCLEOTIDE SEQUENCE [LARGE SCALE GENOMIC DNA]</scope>
    <source>
        <strain evidence="11">cv. Victoria</strain>
        <tissue evidence="10">Leaf</tissue>
    </source>
</reference>
<feature type="repeat" description="Pumilio" evidence="7">
    <location>
        <begin position="631"/>
        <end position="666"/>
    </location>
</feature>
<feature type="compositionally biased region" description="Polar residues" evidence="8">
    <location>
        <begin position="371"/>
        <end position="387"/>
    </location>
</feature>
<dbReference type="GO" id="GO:0006417">
    <property type="term" value="P:regulation of translation"/>
    <property type="evidence" value="ECO:0007669"/>
    <property type="project" value="UniProtKB-KW"/>
</dbReference>
<feature type="region of interest" description="Disordered" evidence="8">
    <location>
        <begin position="1"/>
        <end position="34"/>
    </location>
</feature>
<dbReference type="GO" id="GO:0005737">
    <property type="term" value="C:cytoplasm"/>
    <property type="evidence" value="ECO:0007669"/>
    <property type="project" value="UniProtKB-SubCell"/>
</dbReference>
<accession>A0A5J9T8I4</accession>
<dbReference type="FunFam" id="1.25.10.10:FF:000004">
    <property type="entry name" value="Pumilio homolog 1 isoform 2"/>
    <property type="match status" value="1"/>
</dbReference>
<feature type="repeat" description="Pumilio" evidence="7">
    <location>
        <begin position="667"/>
        <end position="702"/>
    </location>
</feature>
<evidence type="ECO:0000256" key="1">
    <source>
        <dbReference type="ARBA" id="ARBA00004496"/>
    </source>
</evidence>
<evidence type="ECO:0000256" key="4">
    <source>
        <dbReference type="ARBA" id="ARBA00022845"/>
    </source>
</evidence>
<feature type="repeat" description="Pumilio" evidence="7">
    <location>
        <begin position="522"/>
        <end position="557"/>
    </location>
</feature>
<evidence type="ECO:0000256" key="2">
    <source>
        <dbReference type="ARBA" id="ARBA00022490"/>
    </source>
</evidence>
<protein>
    <recommendedName>
        <fullName evidence="9">PUM-HD domain-containing protein</fullName>
    </recommendedName>
</protein>
<dbReference type="InterPro" id="IPR001313">
    <property type="entry name" value="Pumilio_RNA-bd_rpt"/>
</dbReference>
<evidence type="ECO:0000256" key="3">
    <source>
        <dbReference type="ARBA" id="ARBA00022737"/>
    </source>
</evidence>
<keyword evidence="2" id="KW-0963">Cytoplasm</keyword>